<evidence type="ECO:0000256" key="9">
    <source>
        <dbReference type="SAM" id="MobiDB-lite"/>
    </source>
</evidence>
<dbReference type="GO" id="GO:0005634">
    <property type="term" value="C:nucleus"/>
    <property type="evidence" value="ECO:0007669"/>
    <property type="project" value="UniProtKB-SubCell"/>
</dbReference>
<evidence type="ECO:0000313" key="12">
    <source>
        <dbReference type="Proteomes" id="UP000193685"/>
    </source>
</evidence>
<name>A0A1Y2FSE9_PROLT</name>
<feature type="compositionally biased region" description="Polar residues" evidence="9">
    <location>
        <begin position="412"/>
        <end position="431"/>
    </location>
</feature>
<evidence type="ECO:0000259" key="10">
    <source>
        <dbReference type="PROSITE" id="PS50114"/>
    </source>
</evidence>
<dbReference type="EMBL" id="MCFI01000002">
    <property type="protein sequence ID" value="ORY86908.1"/>
    <property type="molecule type" value="Genomic_DNA"/>
</dbReference>
<feature type="compositionally biased region" description="Polar residues" evidence="9">
    <location>
        <begin position="663"/>
        <end position="679"/>
    </location>
</feature>
<dbReference type="RefSeq" id="XP_040727764.1">
    <property type="nucleotide sequence ID" value="XM_040872202.1"/>
</dbReference>
<dbReference type="SMART" id="SM00401">
    <property type="entry name" value="ZnF_GATA"/>
    <property type="match status" value="1"/>
</dbReference>
<dbReference type="GO" id="GO:0008270">
    <property type="term" value="F:zinc ion binding"/>
    <property type="evidence" value="ECO:0007669"/>
    <property type="project" value="UniProtKB-KW"/>
</dbReference>
<comment type="subcellular location">
    <subcellularLocation>
        <location evidence="1">Nucleus</location>
    </subcellularLocation>
</comment>
<evidence type="ECO:0000256" key="4">
    <source>
        <dbReference type="ARBA" id="ARBA00022833"/>
    </source>
</evidence>
<comment type="caution">
    <text evidence="11">The sequence shown here is derived from an EMBL/GenBank/DDBJ whole genome shotgun (WGS) entry which is preliminary data.</text>
</comment>
<dbReference type="AlphaFoldDB" id="A0A1Y2FSE9"/>
<dbReference type="STRING" id="56484.A0A1Y2FSE9"/>
<dbReference type="PANTHER" id="PTHR10071:SF281">
    <property type="entry name" value="BOX A-BINDING FACTOR-RELATED"/>
    <property type="match status" value="1"/>
</dbReference>
<keyword evidence="5" id="KW-0805">Transcription regulation</keyword>
<dbReference type="GO" id="GO:0001227">
    <property type="term" value="F:DNA-binding transcription repressor activity, RNA polymerase II-specific"/>
    <property type="evidence" value="ECO:0007669"/>
    <property type="project" value="UniProtKB-ARBA"/>
</dbReference>
<dbReference type="OrthoDB" id="515401at2759"/>
<sequence length="769" mass="82207">MDLDLSALQENKSRRSQFLAATALPLCEEDGDDGSSSNDPIAAQVWKMYTKQRKDLPNGARMENLTWRMMAMNLRKKEAAAAATKSDENGRSSTGKAIATASDGMAIHGREVDMILPPSSMPVFPQGGFGSVRRHVRKTSLDTKSGTKRPADFSPYVGAIDNTEMFMEDDAPNEFLLDDTLSVNPPSFPLQTSHPNLMGLDPLAMEGPEGFSPSFDFNAVHGMSYPQNQSQASSIGSQPLHTPYASVTGSLSNTPHHSSMDQAAGLYFPRQSEFPDRRGASQSAMLLPNFPTGDRTPSLLQQNLMASRQGGSSEMAYGSLSGSHTPYYEMDQQELFTPTSGSFQQNSFFSNSSFSPHPGFQAVPQHINPAHMSANATPSSSFPDTHRPMFSFAEELEDHMGEVMDFSSGDVQATQMKQQLQQDSMRQGGSFTASPSTLPTLAPAPSTSASSASGKSMAVNSRKNSVGKYHSRQNSVTDRRRNSLPRNNSVPNSLGQLQMSQIRPQRQYSGSTSRPPSPKPDTSRPVSRATSPGGTTTMQSKNTPIGADGKSPSCTNCHTQTTPLWRRNPDGQPLCNACGLFLKLHGVVRPLSLKTDVIKKRNRGGTSVSGTNNTTPAQQQGQASAAQQSQARVSGRGRGSTTNLQALATQLDQAPASSPGGATESSGTTTPPAVSSHLTSPVIGSFANASMGGRTAQIPKKARGNGALVQGPASFDSRAHAQQHGQQQQSAKATSEQHALLQSGKPANFTGTASMNISYNDGQDWNWLE</sequence>
<dbReference type="PROSITE" id="PS50114">
    <property type="entry name" value="GATA_ZN_FINGER_2"/>
    <property type="match status" value="1"/>
</dbReference>
<dbReference type="FunFam" id="3.30.50.10:FF:000007">
    <property type="entry name" value="Nitrogen regulatory AreA, N-terminal"/>
    <property type="match status" value="1"/>
</dbReference>
<dbReference type="GO" id="GO:0045944">
    <property type="term" value="P:positive regulation of transcription by RNA polymerase II"/>
    <property type="evidence" value="ECO:0007669"/>
    <property type="project" value="TreeGrafter"/>
</dbReference>
<keyword evidence="2" id="KW-0479">Metal-binding</keyword>
<dbReference type="Pfam" id="PF08550">
    <property type="entry name" value="GATA_AreA"/>
    <property type="match status" value="1"/>
</dbReference>
<evidence type="ECO:0000256" key="3">
    <source>
        <dbReference type="ARBA" id="ARBA00022771"/>
    </source>
</evidence>
<dbReference type="Pfam" id="PF00320">
    <property type="entry name" value="GATA"/>
    <property type="match status" value="1"/>
</dbReference>
<dbReference type="InterPro" id="IPR013860">
    <property type="entry name" value="AreA_GATA"/>
</dbReference>
<reference evidence="11 12" key="1">
    <citation type="submission" date="2016-07" db="EMBL/GenBank/DDBJ databases">
        <title>Pervasive Adenine N6-methylation of Active Genes in Fungi.</title>
        <authorList>
            <consortium name="DOE Joint Genome Institute"/>
            <person name="Mondo S.J."/>
            <person name="Dannebaum R.O."/>
            <person name="Kuo R.C."/>
            <person name="Labutti K."/>
            <person name="Haridas S."/>
            <person name="Kuo A."/>
            <person name="Salamov A."/>
            <person name="Ahrendt S.R."/>
            <person name="Lipzen A."/>
            <person name="Sullivan W."/>
            <person name="Andreopoulos W.B."/>
            <person name="Clum A."/>
            <person name="Lindquist E."/>
            <person name="Daum C."/>
            <person name="Ramamoorthy G.K."/>
            <person name="Gryganskyi A."/>
            <person name="Culley D."/>
            <person name="Magnuson J.K."/>
            <person name="James T.Y."/>
            <person name="O'Malley M.A."/>
            <person name="Stajich J.E."/>
            <person name="Spatafora J.W."/>
            <person name="Visel A."/>
            <person name="Grigoriev I.V."/>
        </authorList>
    </citation>
    <scope>NUCLEOTIDE SEQUENCE [LARGE SCALE GENOMIC DNA]</scope>
    <source>
        <strain evidence="11 12">12-1054</strain>
    </source>
</reference>
<feature type="region of interest" description="Disordered" evidence="9">
    <location>
        <begin position="412"/>
        <end position="554"/>
    </location>
</feature>
<dbReference type="InterPro" id="IPR039355">
    <property type="entry name" value="Transcription_factor_GATA"/>
</dbReference>
<evidence type="ECO:0000313" key="11">
    <source>
        <dbReference type="EMBL" id="ORY86908.1"/>
    </source>
</evidence>
<protein>
    <recommendedName>
        <fullName evidence="10">GATA-type domain-containing protein</fullName>
    </recommendedName>
</protein>
<evidence type="ECO:0000256" key="6">
    <source>
        <dbReference type="ARBA" id="ARBA00023163"/>
    </source>
</evidence>
<accession>A0A1Y2FSE9</accession>
<gene>
    <name evidence="11" type="ORF">BCR37DRAFT_411704</name>
</gene>
<feature type="compositionally biased region" description="Polar residues" evidence="9">
    <location>
        <begin position="484"/>
        <end position="514"/>
    </location>
</feature>
<evidence type="ECO:0000256" key="1">
    <source>
        <dbReference type="ARBA" id="ARBA00004123"/>
    </source>
</evidence>
<keyword evidence="7" id="KW-0539">Nucleus</keyword>
<dbReference type="SUPFAM" id="SSF57716">
    <property type="entry name" value="Glucocorticoid receptor-like (DNA-binding domain)"/>
    <property type="match status" value="1"/>
</dbReference>
<dbReference type="PRINTS" id="PR00619">
    <property type="entry name" value="GATAZNFINGER"/>
</dbReference>
<dbReference type="GeneID" id="63788801"/>
<feature type="region of interest" description="Disordered" evidence="9">
    <location>
        <begin position="652"/>
        <end position="679"/>
    </location>
</feature>
<evidence type="ECO:0000256" key="7">
    <source>
        <dbReference type="ARBA" id="ARBA00023242"/>
    </source>
</evidence>
<feature type="compositionally biased region" description="Low complexity" evidence="9">
    <location>
        <begin position="432"/>
        <end position="453"/>
    </location>
</feature>
<dbReference type="InterPro" id="IPR013088">
    <property type="entry name" value="Znf_NHR/GATA"/>
</dbReference>
<feature type="compositionally biased region" description="Polar residues" evidence="9">
    <location>
        <begin position="524"/>
        <end position="543"/>
    </location>
</feature>
<dbReference type="Proteomes" id="UP000193685">
    <property type="component" value="Unassembled WGS sequence"/>
</dbReference>
<feature type="domain" description="GATA-type" evidence="10">
    <location>
        <begin position="548"/>
        <end position="601"/>
    </location>
</feature>
<dbReference type="PROSITE" id="PS00344">
    <property type="entry name" value="GATA_ZN_FINGER_1"/>
    <property type="match status" value="1"/>
</dbReference>
<keyword evidence="3 8" id="KW-0863">Zinc-finger</keyword>
<feature type="region of interest" description="Disordered" evidence="9">
    <location>
        <begin position="599"/>
        <end position="639"/>
    </location>
</feature>
<organism evidence="11 12">
    <name type="scientific">Protomyces lactucae-debilis</name>
    <dbReference type="NCBI Taxonomy" id="2754530"/>
    <lineage>
        <taxon>Eukaryota</taxon>
        <taxon>Fungi</taxon>
        <taxon>Dikarya</taxon>
        <taxon>Ascomycota</taxon>
        <taxon>Taphrinomycotina</taxon>
        <taxon>Taphrinomycetes</taxon>
        <taxon>Taphrinales</taxon>
        <taxon>Protomycetaceae</taxon>
        <taxon>Protomyces</taxon>
    </lineage>
</organism>
<dbReference type="PANTHER" id="PTHR10071">
    <property type="entry name" value="TRANSCRIPTION FACTOR GATA FAMILY MEMBER"/>
    <property type="match status" value="1"/>
</dbReference>
<feature type="compositionally biased region" description="Low complexity" evidence="9">
    <location>
        <begin position="720"/>
        <end position="729"/>
    </location>
</feature>
<keyword evidence="4" id="KW-0862">Zinc</keyword>
<feature type="compositionally biased region" description="Low complexity" evidence="9">
    <location>
        <begin position="604"/>
        <end position="631"/>
    </location>
</feature>
<dbReference type="GO" id="GO:0000978">
    <property type="term" value="F:RNA polymerase II cis-regulatory region sequence-specific DNA binding"/>
    <property type="evidence" value="ECO:0007669"/>
    <property type="project" value="TreeGrafter"/>
</dbReference>
<keyword evidence="12" id="KW-1185">Reference proteome</keyword>
<feature type="region of interest" description="Disordered" evidence="9">
    <location>
        <begin position="702"/>
        <end position="740"/>
    </location>
</feature>
<dbReference type="OMA" id="WRMMAMS"/>
<evidence type="ECO:0000256" key="2">
    <source>
        <dbReference type="ARBA" id="ARBA00022723"/>
    </source>
</evidence>
<proteinExistence type="predicted"/>
<evidence type="ECO:0000256" key="5">
    <source>
        <dbReference type="ARBA" id="ARBA00023015"/>
    </source>
</evidence>
<dbReference type="InterPro" id="IPR000679">
    <property type="entry name" value="Znf_GATA"/>
</dbReference>
<dbReference type="Gene3D" id="3.30.50.10">
    <property type="entry name" value="Erythroid Transcription Factor GATA-1, subunit A"/>
    <property type="match status" value="1"/>
</dbReference>
<dbReference type="CDD" id="cd00202">
    <property type="entry name" value="ZnF_GATA"/>
    <property type="match status" value="1"/>
</dbReference>
<keyword evidence="6" id="KW-0804">Transcription</keyword>
<evidence type="ECO:0000256" key="8">
    <source>
        <dbReference type="PROSITE-ProRule" id="PRU00094"/>
    </source>
</evidence>